<name>A0A0A9EPI2_ARUDO</name>
<dbReference type="AlphaFoldDB" id="A0A0A9EPI2"/>
<evidence type="ECO:0000256" key="1">
    <source>
        <dbReference type="SAM" id="MobiDB-lite"/>
    </source>
</evidence>
<evidence type="ECO:0000313" key="2">
    <source>
        <dbReference type="EMBL" id="JAD97947.1"/>
    </source>
</evidence>
<reference evidence="2" key="2">
    <citation type="journal article" date="2015" name="Data Brief">
        <title>Shoot transcriptome of the giant reed, Arundo donax.</title>
        <authorList>
            <person name="Barrero R.A."/>
            <person name="Guerrero F.D."/>
            <person name="Moolhuijzen P."/>
            <person name="Goolsby J.A."/>
            <person name="Tidwell J."/>
            <person name="Bellgard S.E."/>
            <person name="Bellgard M.I."/>
        </authorList>
    </citation>
    <scope>NUCLEOTIDE SEQUENCE</scope>
    <source>
        <tissue evidence="2">Shoot tissue taken approximately 20 cm above the soil surface</tissue>
    </source>
</reference>
<protein>
    <submittedName>
        <fullName evidence="2">Uncharacterized protein</fullName>
    </submittedName>
</protein>
<sequence length="69" mass="8009">MSARFQTMRSFPPSTHRHITHLAETEHVYRAFNLVVPECSQETVQRHHVDVGPGRNSIKEPMADGWIKR</sequence>
<reference evidence="2" key="1">
    <citation type="submission" date="2014-09" db="EMBL/GenBank/DDBJ databases">
        <authorList>
            <person name="Magalhaes I.L.F."/>
            <person name="Oliveira U."/>
            <person name="Santos F.R."/>
            <person name="Vidigal T.H.D.A."/>
            <person name="Brescovit A.D."/>
            <person name="Santos A.J."/>
        </authorList>
    </citation>
    <scope>NUCLEOTIDE SEQUENCE</scope>
    <source>
        <tissue evidence="2">Shoot tissue taken approximately 20 cm above the soil surface</tissue>
    </source>
</reference>
<feature type="compositionally biased region" description="Basic and acidic residues" evidence="1">
    <location>
        <begin position="57"/>
        <end position="69"/>
    </location>
</feature>
<proteinExistence type="predicted"/>
<accession>A0A0A9EPI2</accession>
<feature type="region of interest" description="Disordered" evidence="1">
    <location>
        <begin position="45"/>
        <end position="69"/>
    </location>
</feature>
<organism evidence="2">
    <name type="scientific">Arundo donax</name>
    <name type="common">Giant reed</name>
    <name type="synonym">Donax arundinaceus</name>
    <dbReference type="NCBI Taxonomy" id="35708"/>
    <lineage>
        <taxon>Eukaryota</taxon>
        <taxon>Viridiplantae</taxon>
        <taxon>Streptophyta</taxon>
        <taxon>Embryophyta</taxon>
        <taxon>Tracheophyta</taxon>
        <taxon>Spermatophyta</taxon>
        <taxon>Magnoliopsida</taxon>
        <taxon>Liliopsida</taxon>
        <taxon>Poales</taxon>
        <taxon>Poaceae</taxon>
        <taxon>PACMAD clade</taxon>
        <taxon>Arundinoideae</taxon>
        <taxon>Arundineae</taxon>
        <taxon>Arundo</taxon>
    </lineage>
</organism>
<dbReference type="EMBL" id="GBRH01199948">
    <property type="protein sequence ID" value="JAD97947.1"/>
    <property type="molecule type" value="Transcribed_RNA"/>
</dbReference>